<comment type="caution">
    <text evidence="4">The sequence shown here is derived from an EMBL/GenBank/DDBJ whole genome shotgun (WGS) entry which is preliminary data.</text>
</comment>
<dbReference type="InterPro" id="IPR036366">
    <property type="entry name" value="PGBDSf"/>
</dbReference>
<feature type="domain" description="Peptidoglycan binding-like" evidence="2">
    <location>
        <begin position="38"/>
        <end position="93"/>
    </location>
</feature>
<dbReference type="RefSeq" id="WP_262682310.1">
    <property type="nucleotide sequence ID" value="NZ_JAOQIO010000006.1"/>
</dbReference>
<evidence type="ECO:0000313" key="5">
    <source>
        <dbReference type="Proteomes" id="UP001652445"/>
    </source>
</evidence>
<keyword evidence="5" id="KW-1185">Reference proteome</keyword>
<protein>
    <submittedName>
        <fullName evidence="4">Cell wall hydrolase</fullName>
    </submittedName>
</protein>
<dbReference type="EMBL" id="JAOQIO010000006">
    <property type="protein sequence ID" value="MCU6790789.1"/>
    <property type="molecule type" value="Genomic_DNA"/>
</dbReference>
<dbReference type="Pfam" id="PF07486">
    <property type="entry name" value="Hydrolase_2"/>
    <property type="match status" value="1"/>
</dbReference>
<dbReference type="InterPro" id="IPR011105">
    <property type="entry name" value="Cell_wall_hydrolase_SleB"/>
</dbReference>
<gene>
    <name evidence="4" type="ORF">OB236_01495</name>
</gene>
<sequence>MKRVKAFVVGIALLLMSLGTVHTDQAQAAALLTKGISSGDVWDLQFRLRTIGYDQHVLDGQFGSQTLATVRQFQKDYGLTSDGVVGDQTWKSLKNYSLNQAELDIMAKVIYSEARGEPYEGQVAVGAVIMNRIQSGQFPNNIHDVVFQPGAFTAVDDGQYTLTPDATAYLAAQDALRGWDPTNQSLYYFNPITATSKWIWSRPQTVTIGNHIFAK</sequence>
<evidence type="ECO:0000313" key="4">
    <source>
        <dbReference type="EMBL" id="MCU6790789.1"/>
    </source>
</evidence>
<dbReference type="GO" id="GO:0016787">
    <property type="term" value="F:hydrolase activity"/>
    <property type="evidence" value="ECO:0007669"/>
    <property type="project" value="UniProtKB-KW"/>
</dbReference>
<feature type="domain" description="Cell wall hydrolase SleB" evidence="3">
    <location>
        <begin position="116"/>
        <end position="214"/>
    </location>
</feature>
<feature type="signal peptide" evidence="1">
    <location>
        <begin position="1"/>
        <end position="28"/>
    </location>
</feature>
<organism evidence="4 5">
    <name type="scientific">Paenibacillus baimaensis</name>
    <dbReference type="NCBI Taxonomy" id="2982185"/>
    <lineage>
        <taxon>Bacteria</taxon>
        <taxon>Bacillati</taxon>
        <taxon>Bacillota</taxon>
        <taxon>Bacilli</taxon>
        <taxon>Bacillales</taxon>
        <taxon>Paenibacillaceae</taxon>
        <taxon>Paenibacillus</taxon>
    </lineage>
</organism>
<feature type="chain" id="PRO_5047372101" evidence="1">
    <location>
        <begin position="29"/>
        <end position="215"/>
    </location>
</feature>
<reference evidence="4 5" key="1">
    <citation type="submission" date="2022-09" db="EMBL/GenBank/DDBJ databases">
        <authorList>
            <person name="Han X.L."/>
            <person name="Wang Q."/>
            <person name="Lu T."/>
        </authorList>
    </citation>
    <scope>NUCLEOTIDE SEQUENCE [LARGE SCALE GENOMIC DNA]</scope>
    <source>
        <strain evidence="4 5">WQ 127069</strain>
    </source>
</reference>
<evidence type="ECO:0000259" key="2">
    <source>
        <dbReference type="Pfam" id="PF01471"/>
    </source>
</evidence>
<keyword evidence="1" id="KW-0732">Signal</keyword>
<accession>A0ABT2U832</accession>
<dbReference type="Proteomes" id="UP001652445">
    <property type="component" value="Unassembled WGS sequence"/>
</dbReference>
<dbReference type="InterPro" id="IPR002477">
    <property type="entry name" value="Peptidoglycan-bd-like"/>
</dbReference>
<evidence type="ECO:0000256" key="1">
    <source>
        <dbReference type="SAM" id="SignalP"/>
    </source>
</evidence>
<evidence type="ECO:0000259" key="3">
    <source>
        <dbReference type="Pfam" id="PF07486"/>
    </source>
</evidence>
<dbReference type="Gene3D" id="1.10.101.10">
    <property type="entry name" value="PGBD-like superfamily/PGBD"/>
    <property type="match status" value="1"/>
</dbReference>
<dbReference type="SUPFAM" id="SSF47090">
    <property type="entry name" value="PGBD-like"/>
    <property type="match status" value="1"/>
</dbReference>
<dbReference type="InterPro" id="IPR036365">
    <property type="entry name" value="PGBD-like_sf"/>
</dbReference>
<dbReference type="InterPro" id="IPR042047">
    <property type="entry name" value="SleB_dom1"/>
</dbReference>
<dbReference type="Gene3D" id="6.20.240.60">
    <property type="match status" value="1"/>
</dbReference>
<keyword evidence="4" id="KW-0378">Hydrolase</keyword>
<proteinExistence type="predicted"/>
<name>A0ABT2U832_9BACL</name>
<dbReference type="Pfam" id="PF01471">
    <property type="entry name" value="PG_binding_1"/>
    <property type="match status" value="1"/>
</dbReference>
<dbReference type="Gene3D" id="1.10.10.2520">
    <property type="entry name" value="Cell wall hydrolase SleB, domain 1"/>
    <property type="match status" value="1"/>
</dbReference>